<gene>
    <name evidence="2" type="ORF">DS031_01275</name>
</gene>
<dbReference type="InterPro" id="IPR036873">
    <property type="entry name" value="Rhodanese-like_dom_sf"/>
</dbReference>
<accession>A0A366XZP6</accession>
<proteinExistence type="predicted"/>
<keyword evidence="1" id="KW-0472">Membrane</keyword>
<comment type="caution">
    <text evidence="2">The sequence shown here is derived from an EMBL/GenBank/DDBJ whole genome shotgun (WGS) entry which is preliminary data.</text>
</comment>
<keyword evidence="1" id="KW-0812">Transmembrane</keyword>
<dbReference type="OrthoDB" id="2691580at2"/>
<sequence>MNLLWGSLFVAGSIYVLWWFISPAFYLKQIHPDGINAEKYCVIDIRDYSLSSRTPMREAENIPLSYLGRQVRERKVCDKDVVVVAEDRNAARIAARILSKKQKRKVYYITV</sequence>
<evidence type="ECO:0000313" key="3">
    <source>
        <dbReference type="Proteomes" id="UP000253314"/>
    </source>
</evidence>
<evidence type="ECO:0008006" key="4">
    <source>
        <dbReference type="Google" id="ProtNLM"/>
    </source>
</evidence>
<evidence type="ECO:0000256" key="1">
    <source>
        <dbReference type="SAM" id="Phobius"/>
    </source>
</evidence>
<dbReference type="Proteomes" id="UP000253314">
    <property type="component" value="Unassembled WGS sequence"/>
</dbReference>
<keyword evidence="3" id="KW-1185">Reference proteome</keyword>
<dbReference type="AlphaFoldDB" id="A0A366XZP6"/>
<name>A0A366XZP6_9BACI</name>
<reference evidence="2 3" key="1">
    <citation type="submission" date="2018-07" db="EMBL/GenBank/DDBJ databases">
        <title>Lottiidibacillus patelloidae gen. nov., sp. nov., isolated from the intestinal tract of a marine limpet and the reclassification of B. taeanensis BH030017T, B. algicola KMM 3737T and B. hwajinpoensis SW-72T as genus Lottiidibacillus.</title>
        <authorList>
            <person name="Liu R."/>
            <person name="Huang Z."/>
        </authorList>
    </citation>
    <scope>NUCLEOTIDE SEQUENCE [LARGE SCALE GENOMIC DNA]</scope>
    <source>
        <strain evidence="2 3">BH030017</strain>
    </source>
</reference>
<protein>
    <recommendedName>
        <fullName evidence="4">Rhodanese domain-containing protein</fullName>
    </recommendedName>
</protein>
<dbReference type="Gene3D" id="3.40.250.10">
    <property type="entry name" value="Rhodanese-like domain"/>
    <property type="match status" value="1"/>
</dbReference>
<dbReference type="SUPFAM" id="SSF52821">
    <property type="entry name" value="Rhodanese/Cell cycle control phosphatase"/>
    <property type="match status" value="1"/>
</dbReference>
<dbReference type="RefSeq" id="WP_113804113.1">
    <property type="nucleotide sequence ID" value="NZ_QOCW01000001.1"/>
</dbReference>
<dbReference type="EMBL" id="QOCW01000001">
    <property type="protein sequence ID" value="RBW71407.1"/>
    <property type="molecule type" value="Genomic_DNA"/>
</dbReference>
<organism evidence="2 3">
    <name type="scientific">Bacillus taeanensis</name>
    <dbReference type="NCBI Taxonomy" id="273032"/>
    <lineage>
        <taxon>Bacteria</taxon>
        <taxon>Bacillati</taxon>
        <taxon>Bacillota</taxon>
        <taxon>Bacilli</taxon>
        <taxon>Bacillales</taxon>
        <taxon>Bacillaceae</taxon>
        <taxon>Bacillus</taxon>
    </lineage>
</organism>
<keyword evidence="1" id="KW-1133">Transmembrane helix</keyword>
<feature type="transmembrane region" description="Helical" evidence="1">
    <location>
        <begin position="6"/>
        <end position="27"/>
    </location>
</feature>
<evidence type="ECO:0000313" key="2">
    <source>
        <dbReference type="EMBL" id="RBW71407.1"/>
    </source>
</evidence>